<feature type="region of interest" description="Disordered" evidence="5">
    <location>
        <begin position="359"/>
        <end position="415"/>
    </location>
</feature>
<evidence type="ECO:0000313" key="7">
    <source>
        <dbReference type="EMBL" id="KAF7675831.1"/>
    </source>
</evidence>
<reference evidence="7" key="2">
    <citation type="submission" date="2020-08" db="EMBL/GenBank/DDBJ databases">
        <title>Draft Genome Sequence of Cumin Blight Pathogen Alternaria burnsii.</title>
        <authorList>
            <person name="Feng Z."/>
        </authorList>
    </citation>
    <scope>NUCLEOTIDE SEQUENCE</scope>
    <source>
        <strain evidence="7">CBS107.38</strain>
    </source>
</reference>
<dbReference type="AlphaFoldDB" id="A0A8H7B2G1"/>
<dbReference type="SUPFAM" id="SSF57701">
    <property type="entry name" value="Zn2/Cys6 DNA-binding domain"/>
    <property type="match status" value="1"/>
</dbReference>
<feature type="compositionally biased region" description="Polar residues" evidence="5">
    <location>
        <begin position="372"/>
        <end position="387"/>
    </location>
</feature>
<dbReference type="Pfam" id="PF00172">
    <property type="entry name" value="Zn_clus"/>
    <property type="match status" value="1"/>
</dbReference>
<dbReference type="SUPFAM" id="SSF51735">
    <property type="entry name" value="NAD(P)-binding Rossmann-fold domains"/>
    <property type="match status" value="1"/>
</dbReference>
<dbReference type="InterPro" id="IPR036291">
    <property type="entry name" value="NAD(P)-bd_dom_sf"/>
</dbReference>
<evidence type="ECO:0000256" key="3">
    <source>
        <dbReference type="ARBA" id="ARBA00023002"/>
    </source>
</evidence>
<dbReference type="GO" id="GO:0050664">
    <property type="term" value="F:oxidoreductase activity, acting on NAD(P)H, oxygen as acceptor"/>
    <property type="evidence" value="ECO:0007669"/>
    <property type="project" value="TreeGrafter"/>
</dbReference>
<dbReference type="PROSITE" id="PS00463">
    <property type="entry name" value="ZN2_CY6_FUNGAL_1"/>
    <property type="match status" value="1"/>
</dbReference>
<feature type="compositionally biased region" description="Basic residues" evidence="5">
    <location>
        <begin position="313"/>
        <end position="324"/>
    </location>
</feature>
<feature type="compositionally biased region" description="Low complexity" evidence="5">
    <location>
        <begin position="388"/>
        <end position="402"/>
    </location>
</feature>
<dbReference type="FunFam" id="3.40.50.720:FF:000084">
    <property type="entry name" value="Short-chain dehydrogenase reductase"/>
    <property type="match status" value="1"/>
</dbReference>
<reference evidence="7" key="1">
    <citation type="submission" date="2020-01" db="EMBL/GenBank/DDBJ databases">
        <authorList>
            <person name="Feng Z.H.Z."/>
        </authorList>
    </citation>
    <scope>NUCLEOTIDE SEQUENCE</scope>
    <source>
        <strain evidence="7">CBS107.38</strain>
    </source>
</reference>
<dbReference type="CDD" id="cd00067">
    <property type="entry name" value="GAL4"/>
    <property type="match status" value="1"/>
</dbReference>
<feature type="region of interest" description="Disordered" evidence="5">
    <location>
        <begin position="1"/>
        <end position="29"/>
    </location>
</feature>
<dbReference type="EMBL" id="JAAABM010000008">
    <property type="protein sequence ID" value="KAF7675831.1"/>
    <property type="molecule type" value="Genomic_DNA"/>
</dbReference>
<evidence type="ECO:0000256" key="1">
    <source>
        <dbReference type="ARBA" id="ARBA00006484"/>
    </source>
</evidence>
<organism evidence="7 8">
    <name type="scientific">Alternaria burnsii</name>
    <dbReference type="NCBI Taxonomy" id="1187904"/>
    <lineage>
        <taxon>Eukaryota</taxon>
        <taxon>Fungi</taxon>
        <taxon>Dikarya</taxon>
        <taxon>Ascomycota</taxon>
        <taxon>Pezizomycotina</taxon>
        <taxon>Dothideomycetes</taxon>
        <taxon>Pleosporomycetidae</taxon>
        <taxon>Pleosporales</taxon>
        <taxon>Pleosporineae</taxon>
        <taxon>Pleosporaceae</taxon>
        <taxon>Alternaria</taxon>
        <taxon>Alternaria sect. Alternaria</taxon>
    </lineage>
</organism>
<keyword evidence="4" id="KW-0539">Nucleus</keyword>
<sequence length="895" mass="98968">MSPSAIVPQSDQTAPANGHANNGQVEQTVENPVYLTTEPKEDFDWKITLKGKVVAITGANRGIGLGLATVCLANDAAEVYSLDLFEPGEEFQALQKANLKRVHYLHCDVTSEESVTKAIDQIVAQSGRIDGMIANAGMTKHQPALNFDRPQLEQLFNLNVFGAYFCATAAAKKFIELGIKGSIVFTASMTSYRPNRAAPSAPYGGTKGAVRNMAHTLAMEWAKHGIRVNSISPGFVRTQMTYYVERAPDWNLKMQYYGGMPRLADPRELGGAYVYLLSDGASYTTADPQGPSEVPPACATSFVMQASSTGNPKPRKPRPSRARGLRTTTGCLTCRRRRVKCDELRPRCATCSKSDRECLWPSPNDPTGGTGSNASGSVQSETSPAQDGSSAAATSPGPARRPIPGDIDSQLWNNSPELLFDSPSTVINSLPSPNSAPLAYYDLLAEDAINNIDKYNLNVDLDRNNLSRQSSPVADTPGSGPQLYSSQQAPEAESSAHEQWNSINPIPMSDDELVLFQHYIAVIGPILDLNDPSRQFTETVPSLAVHNVGLMKSLLAVSARHMALLNEPQICRLNIQDPSPDGDDGRMRSLQSPLLQAGTQYYYETLQYLSKNLFYPSYNRSREIISTSILISTYEMWDSEGQYSNGAWERHLRGIFWIQRSQNNNGESKDPLRRAAWWQWIRQDTWVAFREGRRVLTIWRPTKRLMDLSPDELALRIVYICGRCVDFAANEKKYDLNTRIDQAGKLLQALEDWHRALPASFHPIHRGPPPGPGAMFAPIWIHPPSYAAAVQTFHFARIIVLINQPSMGGVDEFRIRQRSLDESVDMICGIAMAHQGREIPSAMVNFKSIYAAGLCVQEPVKQTAILNLLDQTLDVTKFPPKTLLNDLTSYWRAEA</sequence>
<evidence type="ECO:0000256" key="4">
    <source>
        <dbReference type="ARBA" id="ARBA00023242"/>
    </source>
</evidence>
<dbReference type="InterPro" id="IPR021858">
    <property type="entry name" value="Fun_TF"/>
</dbReference>
<dbReference type="PANTHER" id="PTHR43008">
    <property type="entry name" value="BENZIL REDUCTASE"/>
    <property type="match status" value="1"/>
</dbReference>
<dbReference type="GO" id="GO:0000981">
    <property type="term" value="F:DNA-binding transcription factor activity, RNA polymerase II-specific"/>
    <property type="evidence" value="ECO:0007669"/>
    <property type="project" value="InterPro"/>
</dbReference>
<dbReference type="RefSeq" id="XP_038786094.1">
    <property type="nucleotide sequence ID" value="XM_038931597.1"/>
</dbReference>
<dbReference type="Gene3D" id="4.10.240.10">
    <property type="entry name" value="Zn(2)-C6 fungal-type DNA-binding domain"/>
    <property type="match status" value="1"/>
</dbReference>
<dbReference type="InterPro" id="IPR002347">
    <property type="entry name" value="SDR_fam"/>
</dbReference>
<evidence type="ECO:0000313" key="8">
    <source>
        <dbReference type="Proteomes" id="UP000596902"/>
    </source>
</evidence>
<dbReference type="CDD" id="cd12148">
    <property type="entry name" value="fungal_TF_MHR"/>
    <property type="match status" value="1"/>
</dbReference>
<comment type="caution">
    <text evidence="7">The sequence shown here is derived from an EMBL/GenBank/DDBJ whole genome shotgun (WGS) entry which is preliminary data.</text>
</comment>
<dbReference type="Gene3D" id="3.40.50.720">
    <property type="entry name" value="NAD(P)-binding Rossmann-like Domain"/>
    <property type="match status" value="1"/>
</dbReference>
<dbReference type="GO" id="GO:0016616">
    <property type="term" value="F:oxidoreductase activity, acting on the CH-OH group of donors, NAD or NADP as acceptor"/>
    <property type="evidence" value="ECO:0007669"/>
    <property type="project" value="UniProtKB-ARBA"/>
</dbReference>
<dbReference type="GO" id="GO:0008270">
    <property type="term" value="F:zinc ion binding"/>
    <property type="evidence" value="ECO:0007669"/>
    <property type="project" value="InterPro"/>
</dbReference>
<protein>
    <recommendedName>
        <fullName evidence="6">Zn(2)-C6 fungal-type domain-containing protein</fullName>
    </recommendedName>
</protein>
<feature type="region of interest" description="Disordered" evidence="5">
    <location>
        <begin position="305"/>
        <end position="325"/>
    </location>
</feature>
<feature type="region of interest" description="Disordered" evidence="5">
    <location>
        <begin position="466"/>
        <end position="503"/>
    </location>
</feature>
<evidence type="ECO:0000256" key="5">
    <source>
        <dbReference type="SAM" id="MobiDB-lite"/>
    </source>
</evidence>
<dbReference type="InterPro" id="IPR001138">
    <property type="entry name" value="Zn2Cys6_DnaBD"/>
</dbReference>
<evidence type="ECO:0000256" key="2">
    <source>
        <dbReference type="ARBA" id="ARBA00022857"/>
    </source>
</evidence>
<name>A0A8H7B2G1_9PLEO</name>
<dbReference type="InterPro" id="IPR036864">
    <property type="entry name" value="Zn2-C6_fun-type_DNA-bd_sf"/>
</dbReference>
<proteinExistence type="inferred from homology"/>
<dbReference type="PRINTS" id="PR00081">
    <property type="entry name" value="GDHRDH"/>
</dbReference>
<comment type="similarity">
    <text evidence="1">Belongs to the short-chain dehydrogenases/reductases (SDR) family.</text>
</comment>
<keyword evidence="8" id="KW-1185">Reference proteome</keyword>
<feature type="compositionally biased region" description="Low complexity" evidence="5">
    <location>
        <begin position="485"/>
        <end position="499"/>
    </location>
</feature>
<dbReference type="GeneID" id="62204775"/>
<dbReference type="SMART" id="SM00066">
    <property type="entry name" value="GAL4"/>
    <property type="match status" value="1"/>
</dbReference>
<accession>A0A8H7B2G1</accession>
<dbReference type="Proteomes" id="UP000596902">
    <property type="component" value="Unassembled WGS sequence"/>
</dbReference>
<keyword evidence="3" id="KW-0560">Oxidoreductase</keyword>
<dbReference type="Pfam" id="PF13561">
    <property type="entry name" value="adh_short_C2"/>
    <property type="match status" value="1"/>
</dbReference>
<dbReference type="Pfam" id="PF11951">
    <property type="entry name" value="Fungal_trans_2"/>
    <property type="match status" value="1"/>
</dbReference>
<feature type="domain" description="Zn(2)-C6 fungal-type" evidence="6">
    <location>
        <begin position="330"/>
        <end position="360"/>
    </location>
</feature>
<dbReference type="PANTHER" id="PTHR43008:SF4">
    <property type="entry name" value="CHAIN DEHYDROGENASE, PUTATIVE (AFU_ORTHOLOGUE AFUA_4G08710)-RELATED"/>
    <property type="match status" value="1"/>
</dbReference>
<keyword evidence="2" id="KW-0521">NADP</keyword>
<gene>
    <name evidence="7" type="ORF">GT037_006550</name>
</gene>
<evidence type="ECO:0000259" key="6">
    <source>
        <dbReference type="PROSITE" id="PS50048"/>
    </source>
</evidence>
<dbReference type="PROSITE" id="PS50048">
    <property type="entry name" value="ZN2_CY6_FUNGAL_2"/>
    <property type="match status" value="1"/>
</dbReference>